<dbReference type="RefSeq" id="XP_022096134.1">
    <property type="nucleotide sequence ID" value="XM_022240442.1"/>
</dbReference>
<dbReference type="InterPro" id="IPR044986">
    <property type="entry name" value="KIF15/KIN-12"/>
</dbReference>
<evidence type="ECO:0000256" key="6">
    <source>
        <dbReference type="ARBA" id="ARBA00023054"/>
    </source>
</evidence>
<keyword evidence="7 10" id="KW-0505">Motor protein</keyword>
<feature type="coiled-coil region" evidence="11">
    <location>
        <begin position="446"/>
        <end position="473"/>
    </location>
</feature>
<dbReference type="InterPro" id="IPR001752">
    <property type="entry name" value="Kinesin_motor_dom"/>
</dbReference>
<dbReference type="OMA" id="CVKKEKF"/>
<keyword evidence="4 10" id="KW-0547">Nucleotide-binding</keyword>
<dbReference type="PROSITE" id="PS50067">
    <property type="entry name" value="KINESIN_MOTOR_2"/>
    <property type="match status" value="1"/>
</dbReference>
<dbReference type="SUPFAM" id="SSF47661">
    <property type="entry name" value="t-snare proteins"/>
    <property type="match status" value="1"/>
</dbReference>
<dbReference type="InterPro" id="IPR010989">
    <property type="entry name" value="SNARE"/>
</dbReference>
<keyword evidence="2" id="KW-0963">Cytoplasm</keyword>
<dbReference type="CDD" id="cd01373">
    <property type="entry name" value="KISc_KLP2_like"/>
    <property type="match status" value="1"/>
</dbReference>
<feature type="coiled-coil region" evidence="11">
    <location>
        <begin position="744"/>
        <end position="957"/>
    </location>
</feature>
<proteinExistence type="inferred from homology"/>
<dbReference type="SMART" id="SM00129">
    <property type="entry name" value="KISc"/>
    <property type="match status" value="1"/>
</dbReference>
<feature type="region of interest" description="Disordered" evidence="12">
    <location>
        <begin position="1434"/>
        <end position="1501"/>
    </location>
</feature>
<name>A0A8B7YS73_ACAPL</name>
<feature type="compositionally biased region" description="Basic and acidic residues" evidence="12">
    <location>
        <begin position="1"/>
        <end position="10"/>
    </location>
</feature>
<dbReference type="GO" id="GO:0000278">
    <property type="term" value="P:mitotic cell cycle"/>
    <property type="evidence" value="ECO:0007669"/>
    <property type="project" value="UniProtKB-ARBA"/>
</dbReference>
<accession>A0A8B7YS73</accession>
<dbReference type="PANTHER" id="PTHR37739">
    <property type="entry name" value="KINESIN-LIKE PROTEIN KIN-12D"/>
    <property type="match status" value="1"/>
</dbReference>
<dbReference type="GO" id="GO:0005813">
    <property type="term" value="C:centrosome"/>
    <property type="evidence" value="ECO:0007669"/>
    <property type="project" value="UniProtKB-ARBA"/>
</dbReference>
<dbReference type="GO" id="GO:0016192">
    <property type="term" value="P:vesicle-mediated transport"/>
    <property type="evidence" value="ECO:0007669"/>
    <property type="project" value="InterPro"/>
</dbReference>
<keyword evidence="8" id="KW-0206">Cytoskeleton</keyword>
<keyword evidence="5 10" id="KW-0067">ATP-binding</keyword>
<evidence type="ECO:0000256" key="11">
    <source>
        <dbReference type="SAM" id="Coils"/>
    </source>
</evidence>
<dbReference type="Gene3D" id="1.10.287.1490">
    <property type="match status" value="1"/>
</dbReference>
<evidence type="ECO:0000313" key="14">
    <source>
        <dbReference type="Proteomes" id="UP000694845"/>
    </source>
</evidence>
<dbReference type="KEGG" id="aplc:110982185"/>
<evidence type="ECO:0000259" key="13">
    <source>
        <dbReference type="PROSITE" id="PS50067"/>
    </source>
</evidence>
<dbReference type="InterPro" id="IPR036961">
    <property type="entry name" value="Kinesin_motor_dom_sf"/>
</dbReference>
<dbReference type="GO" id="GO:0005524">
    <property type="term" value="F:ATP binding"/>
    <property type="evidence" value="ECO:0007669"/>
    <property type="project" value="UniProtKB-UniRule"/>
</dbReference>
<evidence type="ECO:0000256" key="5">
    <source>
        <dbReference type="ARBA" id="ARBA00022840"/>
    </source>
</evidence>
<organism evidence="14 15">
    <name type="scientific">Acanthaster planci</name>
    <name type="common">Crown-of-thorns starfish</name>
    <dbReference type="NCBI Taxonomy" id="133434"/>
    <lineage>
        <taxon>Eukaryota</taxon>
        <taxon>Metazoa</taxon>
        <taxon>Echinodermata</taxon>
        <taxon>Eleutherozoa</taxon>
        <taxon>Asterozoa</taxon>
        <taxon>Asteroidea</taxon>
        <taxon>Valvatacea</taxon>
        <taxon>Valvatida</taxon>
        <taxon>Acanthasteridae</taxon>
        <taxon>Acanthaster</taxon>
    </lineage>
</organism>
<feature type="coiled-coil region" evidence="11">
    <location>
        <begin position="1045"/>
        <end position="1417"/>
    </location>
</feature>
<gene>
    <name evidence="15" type="primary">LOC110982185</name>
</gene>
<feature type="domain" description="Kinesin motor" evidence="13">
    <location>
        <begin position="19"/>
        <end position="353"/>
    </location>
</feature>
<sequence>MSSADLHPKDNSTGGDGDSIRVYLRVRPPDQDNGIDSGQILTVQPPDMVILPCKPEPKVFTFDHVADIHTTQEAVFAAVGRKTIESCVAGYNSTIFAYGQTGSGKTFTMMGPDEADNFHHELRGVIPRSFEYLFSLVNREREKQGERFEFMCRVSFLEIYNEQVYDLLDSASMGLQLRENFKRGVFVDGLIEQEVNNPSDAYKVLSTGWLNRRVASTSMNRESSRSHAVFTFTIQTKEKKAGVSNIRVSQLNLVDLAGSERQKDTKTTGIRLKEAGSINKSLLTLGHVITALVDIGHGKTRHVPYRDSKLSFLLRDSLGGNAKTYIIANVHPGAKCFGETLSTLNFARRAKMIKNKAVVNEDTQGNTLHLQLEIKRLREQLQQYTQGSIPKEPTSSGNSALLNSGQISCNLLEKISRLEDLSNKKEQYLQSTKMIVRFRENTIARLQKAQGNDETTEDQLVNLLEKISRLEDLSNKKEQYLQSTKMIVRFRENTIARLQKAQGNDETTEDQLVSDLKSEIAALKQQLARNPTVTQYAMENCNLRNENKKLLALQSVRSGMEYDNDRAQQLEKVFRELMAYIEGGDRRTSICPSPSRTPSQHGDHHMAISSTFDKYKAQLKQMQAERDTARQELSEQSEVWSKTQLKLEAEVASYKKTVNELENALEAFKVKTKIERDTMNNLHMKTIRNMATPKKVAHTLRNRVITVPNTDDGTPLNPRRLVEPSEESSPLTDEEGIVDEEIPEHMIEQCNEALTEEVKKLQEENSKLLQSLQDEETNRLKQKQTEALLEHQLEQQHQLLESEQQQKVELKAEAARLLTKLDDLEKDYCIAKSEAEDMKIMLQSADKVMGEEKKQLQEAVAEREKAFAALESKVIRTEVELSTAKREAELLTEEKRELEDVENTLQAEVNFKEQQQEELEAVVREERGRVRALEVEMQSLMERLDTEFEKNAKLSAELREGSDSKQQLLETLEVMEQLRASNSQLHNLCSEKDTHLTRAKDDLDAASGTIAVLQKRAVEDKDALGRMVGTVHDLRQTILLKDDSLNLASQELQDTRRRCESLQAAQGEYRNEVQGLQRELEELTEEMNSLGCAHNMEMEMLQEELDEVRGQYQSLMGEMTEQEKHLQAAQAECEASAGQLVALKKQVSDKEEEIATLQEVYETQLEEVKTNLSTVVIETTPHLDSQELKQTIDSQANEIESLRTRQQQFTELLEQFEIMRETKNEEIQQLKDSVAELEHAQVEKEILMTQCQTLQYQVEQWEEKAKEKEMEMQFSNRELREEVSRVNFAFDSVTKLKDEAVEARLKAETELAQLQCNSELMEENSEQILEELERIKTLESGHFEEKETLKSCLSQLQEEKTQLLREVKRVEERNEELTAINTKLAGHQNLKQKIHYHQQVKNENSQLKEQLLKTRNDSKLIKGELEQYKKVFGDLKSNSNSNGNGTGNGKDHGNGHGLDHDNGHGKDHDNGYGYGKDHGNGQDTLPLEMVKENVDPRTVLL</sequence>
<evidence type="ECO:0000256" key="9">
    <source>
        <dbReference type="ARBA" id="ARBA00034488"/>
    </source>
</evidence>
<evidence type="ECO:0000256" key="10">
    <source>
        <dbReference type="PROSITE-ProRule" id="PRU00283"/>
    </source>
</evidence>
<evidence type="ECO:0000313" key="15">
    <source>
        <dbReference type="RefSeq" id="XP_022096134.1"/>
    </source>
</evidence>
<comment type="subcellular location">
    <subcellularLocation>
        <location evidence="1">Cytoplasm</location>
        <location evidence="1">Cytoskeleton</location>
        <location evidence="1">Spindle</location>
    </subcellularLocation>
</comment>
<keyword evidence="3" id="KW-0493">Microtubule</keyword>
<dbReference type="FunFam" id="3.40.850.10:FF:000034">
    <property type="entry name" value="Kinesin family member 15"/>
    <property type="match status" value="1"/>
</dbReference>
<feature type="region of interest" description="Disordered" evidence="12">
    <location>
        <begin position="706"/>
        <end position="734"/>
    </location>
</feature>
<dbReference type="OrthoDB" id="3176171at2759"/>
<comment type="similarity">
    <text evidence="9">Belongs to the TRAFAC class myosin-kinesin ATPase superfamily. Kinesin family. KIN-12 subfamily.</text>
</comment>
<dbReference type="GO" id="GO:0008017">
    <property type="term" value="F:microtubule binding"/>
    <property type="evidence" value="ECO:0007669"/>
    <property type="project" value="InterPro"/>
</dbReference>
<keyword evidence="6 11" id="KW-0175">Coiled coil</keyword>
<dbReference type="PROSITE" id="PS00411">
    <property type="entry name" value="KINESIN_MOTOR_1"/>
    <property type="match status" value="1"/>
</dbReference>
<dbReference type="GO" id="GO:0005874">
    <property type="term" value="C:microtubule"/>
    <property type="evidence" value="ECO:0007669"/>
    <property type="project" value="UniProtKB-KW"/>
</dbReference>
<feature type="region of interest" description="Disordered" evidence="12">
    <location>
        <begin position="1"/>
        <end position="20"/>
    </location>
</feature>
<feature type="coiled-coil region" evidence="11">
    <location>
        <begin position="612"/>
        <end position="671"/>
    </location>
</feature>
<dbReference type="SUPFAM" id="SSF52540">
    <property type="entry name" value="P-loop containing nucleoside triphosphate hydrolases"/>
    <property type="match status" value="1"/>
</dbReference>
<feature type="compositionally biased region" description="Basic and acidic residues" evidence="12">
    <location>
        <begin position="1449"/>
        <end position="1480"/>
    </location>
</feature>
<reference evidence="15" key="1">
    <citation type="submission" date="2025-08" db="UniProtKB">
        <authorList>
            <consortium name="RefSeq"/>
        </authorList>
    </citation>
    <scope>IDENTIFICATION</scope>
</reference>
<dbReference type="Pfam" id="PF00225">
    <property type="entry name" value="Kinesin"/>
    <property type="match status" value="1"/>
</dbReference>
<dbReference type="InterPro" id="IPR027417">
    <property type="entry name" value="P-loop_NTPase"/>
</dbReference>
<dbReference type="GeneID" id="110982185"/>
<dbReference type="Gene3D" id="3.40.850.10">
    <property type="entry name" value="Kinesin motor domain"/>
    <property type="match status" value="1"/>
</dbReference>
<evidence type="ECO:0000256" key="12">
    <source>
        <dbReference type="SAM" id="MobiDB-lite"/>
    </source>
</evidence>
<dbReference type="PRINTS" id="PR00380">
    <property type="entry name" value="KINESINHEAVY"/>
</dbReference>
<dbReference type="CTD" id="56992"/>
<dbReference type="GO" id="GO:0003777">
    <property type="term" value="F:microtubule motor activity"/>
    <property type="evidence" value="ECO:0007669"/>
    <property type="project" value="InterPro"/>
</dbReference>
<evidence type="ECO:0000256" key="2">
    <source>
        <dbReference type="ARBA" id="ARBA00022490"/>
    </source>
</evidence>
<evidence type="ECO:0000256" key="4">
    <source>
        <dbReference type="ARBA" id="ARBA00022741"/>
    </source>
</evidence>
<dbReference type="GO" id="GO:0005819">
    <property type="term" value="C:spindle"/>
    <property type="evidence" value="ECO:0007669"/>
    <property type="project" value="UniProtKB-SubCell"/>
</dbReference>
<dbReference type="InterPro" id="IPR019821">
    <property type="entry name" value="Kinesin_motor_CS"/>
</dbReference>
<dbReference type="GO" id="GO:0005829">
    <property type="term" value="C:cytosol"/>
    <property type="evidence" value="ECO:0007669"/>
    <property type="project" value="UniProtKB-ARBA"/>
</dbReference>
<evidence type="ECO:0000256" key="7">
    <source>
        <dbReference type="ARBA" id="ARBA00023175"/>
    </source>
</evidence>
<dbReference type="GO" id="GO:0007018">
    <property type="term" value="P:microtubule-based movement"/>
    <property type="evidence" value="ECO:0007669"/>
    <property type="project" value="InterPro"/>
</dbReference>
<dbReference type="GO" id="GO:0016020">
    <property type="term" value="C:membrane"/>
    <property type="evidence" value="ECO:0007669"/>
    <property type="project" value="InterPro"/>
</dbReference>
<protein>
    <submittedName>
        <fullName evidence="15">Kinesin-like protein KIF15</fullName>
    </submittedName>
</protein>
<dbReference type="PANTHER" id="PTHR37739:SF8">
    <property type="entry name" value="KINESIN-LIKE PROTEIN KIN-12D"/>
    <property type="match status" value="1"/>
</dbReference>
<keyword evidence="14" id="KW-1185">Reference proteome</keyword>
<evidence type="ECO:0000256" key="8">
    <source>
        <dbReference type="ARBA" id="ARBA00023212"/>
    </source>
</evidence>
<evidence type="ECO:0000256" key="1">
    <source>
        <dbReference type="ARBA" id="ARBA00004186"/>
    </source>
</evidence>
<feature type="binding site" evidence="10">
    <location>
        <begin position="99"/>
        <end position="106"/>
    </location>
    <ligand>
        <name>ATP</name>
        <dbReference type="ChEBI" id="CHEBI:30616"/>
    </ligand>
</feature>
<dbReference type="Proteomes" id="UP000694845">
    <property type="component" value="Unplaced"/>
</dbReference>
<evidence type="ECO:0000256" key="3">
    <source>
        <dbReference type="ARBA" id="ARBA00022701"/>
    </source>
</evidence>